<evidence type="ECO:0000256" key="2">
    <source>
        <dbReference type="ARBA" id="ARBA00022737"/>
    </source>
</evidence>
<keyword evidence="4 5" id="KW-0440">LIM domain</keyword>
<feature type="domain" description="LIM zinc-binding" evidence="7">
    <location>
        <begin position="61"/>
        <end position="121"/>
    </location>
</feature>
<dbReference type="SMART" id="SM00132">
    <property type="entry name" value="LIM"/>
    <property type="match status" value="2"/>
</dbReference>
<reference evidence="8 10" key="2">
    <citation type="submission" date="2018-11" db="EMBL/GenBank/DDBJ databases">
        <authorList>
            <consortium name="Pathogen Informatics"/>
        </authorList>
    </citation>
    <scope>NUCLEOTIDE SEQUENCE [LARGE SCALE GENOMIC DNA]</scope>
</reference>
<dbReference type="CDD" id="cd09341">
    <property type="entry name" value="LIM2_Testin_like"/>
    <property type="match status" value="1"/>
</dbReference>
<keyword evidence="2" id="KW-0677">Repeat</keyword>
<protein>
    <submittedName>
        <fullName evidence="11">LIM zinc-binding domain-containing protein</fullName>
    </submittedName>
</protein>
<evidence type="ECO:0000256" key="5">
    <source>
        <dbReference type="PROSITE-ProRule" id="PRU00125"/>
    </source>
</evidence>
<dbReference type="PANTHER" id="PTHR24211">
    <property type="entry name" value="LIM DOMAIN-CONTAINING PROTEIN"/>
    <property type="match status" value="1"/>
</dbReference>
<dbReference type="EMBL" id="UYYG01001153">
    <property type="protein sequence ID" value="VDN55949.1"/>
    <property type="molecule type" value="Genomic_DNA"/>
</dbReference>
<dbReference type="PANTHER" id="PTHR24211:SF20">
    <property type="entry name" value="PROTEIN ESPINAS-RELATED"/>
    <property type="match status" value="1"/>
</dbReference>
<dbReference type="PROSITE" id="PS50023">
    <property type="entry name" value="LIM_DOMAIN_2"/>
    <property type="match status" value="1"/>
</dbReference>
<dbReference type="Pfam" id="PF00412">
    <property type="entry name" value="LIM"/>
    <property type="match status" value="2"/>
</dbReference>
<keyword evidence="10" id="KW-1185">Reference proteome</keyword>
<evidence type="ECO:0000259" key="7">
    <source>
        <dbReference type="PROSITE" id="PS50023"/>
    </source>
</evidence>
<reference evidence="11" key="1">
    <citation type="submission" date="2017-02" db="UniProtKB">
        <authorList>
            <consortium name="WormBaseParasite"/>
        </authorList>
    </citation>
    <scope>IDENTIFICATION</scope>
</reference>
<dbReference type="InterPro" id="IPR047120">
    <property type="entry name" value="Pk/Esn/Tes"/>
</dbReference>
<proteinExistence type="predicted"/>
<organism evidence="9 11">
    <name type="scientific">Dracunculus medinensis</name>
    <name type="common">Guinea worm</name>
    <dbReference type="NCBI Taxonomy" id="318479"/>
    <lineage>
        <taxon>Eukaryota</taxon>
        <taxon>Metazoa</taxon>
        <taxon>Ecdysozoa</taxon>
        <taxon>Nematoda</taxon>
        <taxon>Chromadorea</taxon>
        <taxon>Rhabditida</taxon>
        <taxon>Spirurina</taxon>
        <taxon>Dracunculoidea</taxon>
        <taxon>Dracunculidae</taxon>
        <taxon>Dracunculus</taxon>
    </lineage>
</organism>
<evidence type="ECO:0000256" key="4">
    <source>
        <dbReference type="ARBA" id="ARBA00023038"/>
    </source>
</evidence>
<dbReference type="OrthoDB" id="10069167at2759"/>
<keyword evidence="1 5" id="KW-0479">Metal-binding</keyword>
<feature type="region of interest" description="Disordered" evidence="6">
    <location>
        <begin position="216"/>
        <end position="242"/>
    </location>
</feature>
<evidence type="ECO:0000256" key="1">
    <source>
        <dbReference type="ARBA" id="ARBA00022723"/>
    </source>
</evidence>
<dbReference type="SUPFAM" id="SSF57716">
    <property type="entry name" value="Glucocorticoid receptor-like (DNA-binding domain)"/>
    <property type="match status" value="2"/>
</dbReference>
<dbReference type="Proteomes" id="UP000038040">
    <property type="component" value="Unplaced"/>
</dbReference>
<dbReference type="GO" id="GO:0046872">
    <property type="term" value="F:metal ion binding"/>
    <property type="evidence" value="ECO:0007669"/>
    <property type="project" value="UniProtKB-KW"/>
</dbReference>
<dbReference type="InterPro" id="IPR001781">
    <property type="entry name" value="Znf_LIM"/>
</dbReference>
<dbReference type="AlphaFoldDB" id="A0A0N4U466"/>
<dbReference type="PROSITE" id="PS00478">
    <property type="entry name" value="LIM_DOMAIN_1"/>
    <property type="match status" value="1"/>
</dbReference>
<evidence type="ECO:0000256" key="6">
    <source>
        <dbReference type="SAM" id="MobiDB-lite"/>
    </source>
</evidence>
<dbReference type="Gene3D" id="2.10.110.10">
    <property type="entry name" value="Cysteine Rich Protein"/>
    <property type="match status" value="2"/>
</dbReference>
<dbReference type="WBParaSite" id="DME_0000156201-mRNA-1">
    <property type="protein sequence ID" value="DME_0000156201-mRNA-1"/>
    <property type="gene ID" value="DME_0000156201"/>
</dbReference>
<evidence type="ECO:0000313" key="8">
    <source>
        <dbReference type="EMBL" id="VDN55949.1"/>
    </source>
</evidence>
<evidence type="ECO:0000256" key="3">
    <source>
        <dbReference type="ARBA" id="ARBA00022833"/>
    </source>
</evidence>
<keyword evidence="3 5" id="KW-0862">Zinc</keyword>
<evidence type="ECO:0000313" key="9">
    <source>
        <dbReference type="Proteomes" id="UP000038040"/>
    </source>
</evidence>
<dbReference type="Proteomes" id="UP000274756">
    <property type="component" value="Unassembled WGS sequence"/>
</dbReference>
<accession>A0A0N4U466</accession>
<gene>
    <name evidence="8" type="ORF">DME_LOCUS5922</name>
</gene>
<sequence>CKGSLTEGNLVIYAERFEDDVHWHPQCFICTECSNILVDLIYFKHGADIFCGRHHAEKFKPRCAKCDELIFSEECTEAEGRTWHMSHFSCVECGTQLGGQKYIAKNERTLCVPCYHRNFSLACNTCRETINVEKPHITQISFDSNISTDCAHRRNSVPRPPLRNPPTPPNENIYETVLPFFSYNRRSHSADMRHSQTDKCKNCIKKADADLKRQNYYSRMPPSPSYRRRHRRCSSCSSSESDGEDIYLSKYLAVSLARYENMRDIKHEQKNQRNAVLNRMKASKNKSNNCIVS</sequence>
<name>A0A0N4U466_DRAME</name>
<dbReference type="FunFam" id="2.10.110.10:FF:000005">
    <property type="entry name" value="Testin isoform 1"/>
    <property type="match status" value="1"/>
</dbReference>
<dbReference type="STRING" id="318479.A0A0N4U466"/>
<evidence type="ECO:0000313" key="10">
    <source>
        <dbReference type="Proteomes" id="UP000274756"/>
    </source>
</evidence>
<evidence type="ECO:0000313" key="11">
    <source>
        <dbReference type="WBParaSite" id="DME_0000156201-mRNA-1"/>
    </source>
</evidence>